<gene>
    <name evidence="2" type="ORF">TEQG_08686</name>
</gene>
<evidence type="ECO:0000256" key="1">
    <source>
        <dbReference type="SAM" id="MobiDB-lite"/>
    </source>
</evidence>
<feature type="region of interest" description="Disordered" evidence="1">
    <location>
        <begin position="1"/>
        <end position="31"/>
    </location>
</feature>
<name>F2PU29_TRIEC</name>
<evidence type="ECO:0000313" key="3">
    <source>
        <dbReference type="Proteomes" id="UP000009169"/>
    </source>
</evidence>
<dbReference type="EMBL" id="DS995739">
    <property type="protein sequence ID" value="EGE05397.1"/>
    <property type="molecule type" value="Genomic_DNA"/>
</dbReference>
<proteinExistence type="predicted"/>
<feature type="compositionally biased region" description="Basic residues" evidence="1">
    <location>
        <begin position="1"/>
        <end position="17"/>
    </location>
</feature>
<organism evidence="2 3">
    <name type="scientific">Trichophyton equinum (strain ATCC MYA-4606 / CBS 127.97)</name>
    <name type="common">Horse ringworm fungus</name>
    <dbReference type="NCBI Taxonomy" id="559882"/>
    <lineage>
        <taxon>Eukaryota</taxon>
        <taxon>Fungi</taxon>
        <taxon>Dikarya</taxon>
        <taxon>Ascomycota</taxon>
        <taxon>Pezizomycotina</taxon>
        <taxon>Eurotiomycetes</taxon>
        <taxon>Eurotiomycetidae</taxon>
        <taxon>Onygenales</taxon>
        <taxon>Arthrodermataceae</taxon>
        <taxon>Trichophyton</taxon>
    </lineage>
</organism>
<accession>F2PU29</accession>
<dbReference type="VEuPathDB" id="FungiDB:TEQG_08686"/>
<sequence length="68" mass="7965">MLAGKYVRRNKPKKKQKGGANDGPPLVQERQAVRRKLRSIRGEQLRFEAKQRKRKGSRALLLLHIIYK</sequence>
<protein>
    <submittedName>
        <fullName evidence="2">Uncharacterized protein</fullName>
    </submittedName>
</protein>
<reference evidence="3" key="1">
    <citation type="journal article" date="2012" name="MBio">
        <title>Comparative genome analysis of Trichophyton rubrum and related dermatophytes reveals candidate genes involved in infection.</title>
        <authorList>
            <person name="Martinez D.A."/>
            <person name="Oliver B.G."/>
            <person name="Graeser Y."/>
            <person name="Goldberg J.M."/>
            <person name="Li W."/>
            <person name="Martinez-Rossi N.M."/>
            <person name="Monod M."/>
            <person name="Shelest E."/>
            <person name="Barton R.C."/>
            <person name="Birch E."/>
            <person name="Brakhage A.A."/>
            <person name="Chen Z."/>
            <person name="Gurr S.J."/>
            <person name="Heiman D."/>
            <person name="Heitman J."/>
            <person name="Kosti I."/>
            <person name="Rossi A."/>
            <person name="Saif S."/>
            <person name="Samalova M."/>
            <person name="Saunders C.W."/>
            <person name="Shea T."/>
            <person name="Summerbell R.C."/>
            <person name="Xu J."/>
            <person name="Young S."/>
            <person name="Zeng Q."/>
            <person name="Birren B.W."/>
            <person name="Cuomo C.A."/>
            <person name="White T.C."/>
        </authorList>
    </citation>
    <scope>NUCLEOTIDE SEQUENCE [LARGE SCALE GENOMIC DNA]</scope>
    <source>
        <strain evidence="3">ATCC MYA-4606 / CBS 127.97</strain>
    </source>
</reference>
<dbReference type="HOGENOM" id="CLU_2795756_0_0_1"/>
<evidence type="ECO:0000313" key="2">
    <source>
        <dbReference type="EMBL" id="EGE05397.1"/>
    </source>
</evidence>
<dbReference type="AlphaFoldDB" id="F2PU29"/>
<dbReference type="Proteomes" id="UP000009169">
    <property type="component" value="Unassembled WGS sequence"/>
</dbReference>
<keyword evidence="3" id="KW-1185">Reference proteome</keyword>